<sequence length="137" mass="15487">MWSLLIPFVVALTVIVAAPTPVFAENRCRIPEAGRWYNPRAATQQVRIIEIESHCRGGLIVSRMRVFTRCAPRDCKWGWTDAIRLTNGRLLARFPGLFGAREVEIIPMNHRIEALVKIQSHTAGVQDGFHAAILERD</sequence>
<dbReference type="Proteomes" id="UP000219331">
    <property type="component" value="Unassembled WGS sequence"/>
</dbReference>
<proteinExistence type="predicted"/>
<dbReference type="OrthoDB" id="122807at2"/>
<organism evidence="1 2">
    <name type="scientific">Stappia indica</name>
    <dbReference type="NCBI Taxonomy" id="538381"/>
    <lineage>
        <taxon>Bacteria</taxon>
        <taxon>Pseudomonadati</taxon>
        <taxon>Pseudomonadota</taxon>
        <taxon>Alphaproteobacteria</taxon>
        <taxon>Hyphomicrobiales</taxon>
        <taxon>Stappiaceae</taxon>
        <taxon>Stappia</taxon>
    </lineage>
</organism>
<evidence type="ECO:0000313" key="1">
    <source>
        <dbReference type="EMBL" id="SOC13896.1"/>
    </source>
</evidence>
<dbReference type="AlphaFoldDB" id="A0A285SYR8"/>
<dbReference type="EMBL" id="OBML01000007">
    <property type="protein sequence ID" value="SOC13896.1"/>
    <property type="molecule type" value="Genomic_DNA"/>
</dbReference>
<dbReference type="RefSeq" id="WP_067337340.1">
    <property type="nucleotide sequence ID" value="NZ_JAJGNR010000007.1"/>
</dbReference>
<protein>
    <submittedName>
        <fullName evidence="1">Uncharacterized protein</fullName>
    </submittedName>
</protein>
<evidence type="ECO:0000313" key="2">
    <source>
        <dbReference type="Proteomes" id="UP000219331"/>
    </source>
</evidence>
<gene>
    <name evidence="1" type="ORF">SAMN05421512_107262</name>
</gene>
<name>A0A285SYR8_9HYPH</name>
<reference evidence="1 2" key="1">
    <citation type="submission" date="2017-08" db="EMBL/GenBank/DDBJ databases">
        <authorList>
            <person name="de Groot N.N."/>
        </authorList>
    </citation>
    <scope>NUCLEOTIDE SEQUENCE [LARGE SCALE GENOMIC DNA]</scope>
    <source>
        <strain evidence="1 2">USBA 352</strain>
    </source>
</reference>
<keyword evidence="2" id="KW-1185">Reference proteome</keyword>
<dbReference type="STRING" id="538381.GCA_001696535_03802"/>
<accession>A0A285SYR8</accession>